<feature type="signal peptide" evidence="1">
    <location>
        <begin position="1"/>
        <end position="24"/>
    </location>
</feature>
<dbReference type="OrthoDB" id="6335540at2"/>
<proteinExistence type="predicted"/>
<protein>
    <recommendedName>
        <fullName evidence="4">Transporter</fullName>
    </recommendedName>
</protein>
<dbReference type="Proteomes" id="UP000031197">
    <property type="component" value="Unassembled WGS sequence"/>
</dbReference>
<keyword evidence="3" id="KW-1185">Reference proteome</keyword>
<evidence type="ECO:0000313" key="2">
    <source>
        <dbReference type="EMBL" id="KHT55370.1"/>
    </source>
</evidence>
<reference evidence="2 3" key="1">
    <citation type="submission" date="2014-12" db="EMBL/GenBank/DDBJ databases">
        <title>Genome sequencing of Alteromonas marina AD001.</title>
        <authorList>
            <person name="Adrian T.G.S."/>
            <person name="Chan K.G."/>
        </authorList>
    </citation>
    <scope>NUCLEOTIDE SEQUENCE [LARGE SCALE GENOMIC DNA]</scope>
    <source>
        <strain evidence="2 3">AD001</strain>
    </source>
</reference>
<name>A0A0B3YDZ9_9ALTE</name>
<accession>A0A0B3YDZ9</accession>
<dbReference type="AlphaFoldDB" id="A0A0B3YDZ9"/>
<evidence type="ECO:0000256" key="1">
    <source>
        <dbReference type="SAM" id="SignalP"/>
    </source>
</evidence>
<gene>
    <name evidence="2" type="ORF">RJ41_04825</name>
</gene>
<dbReference type="RefSeq" id="WP_039217707.1">
    <property type="nucleotide sequence ID" value="NZ_JWLW01000009.1"/>
</dbReference>
<organism evidence="2 3">
    <name type="scientific">Alteromonas marina</name>
    <dbReference type="NCBI Taxonomy" id="203795"/>
    <lineage>
        <taxon>Bacteria</taxon>
        <taxon>Pseudomonadati</taxon>
        <taxon>Pseudomonadota</taxon>
        <taxon>Gammaproteobacteria</taxon>
        <taxon>Alteromonadales</taxon>
        <taxon>Alteromonadaceae</taxon>
        <taxon>Alteromonas/Salinimonas group</taxon>
        <taxon>Alteromonas</taxon>
    </lineage>
</organism>
<feature type="chain" id="PRO_5002083651" description="Transporter" evidence="1">
    <location>
        <begin position="25"/>
        <end position="94"/>
    </location>
</feature>
<comment type="caution">
    <text evidence="2">The sequence shown here is derived from an EMBL/GenBank/DDBJ whole genome shotgun (WGS) entry which is preliminary data.</text>
</comment>
<dbReference type="EMBL" id="JWLW01000009">
    <property type="protein sequence ID" value="KHT55370.1"/>
    <property type="molecule type" value="Genomic_DNA"/>
</dbReference>
<keyword evidence="1" id="KW-0732">Signal</keyword>
<evidence type="ECO:0000313" key="3">
    <source>
        <dbReference type="Proteomes" id="UP000031197"/>
    </source>
</evidence>
<evidence type="ECO:0008006" key="4">
    <source>
        <dbReference type="Google" id="ProtNLM"/>
    </source>
</evidence>
<sequence length="94" mass="10039">MFIGRKTFTALTLATSVLGASAFADDTQNNIVSHTDSIVESAMHDVKQNLDLAVTYDVLTASHTFEPEVEEANALVADVTITPIEPISSDDNDA</sequence>